<dbReference type="AlphaFoldDB" id="A0A517QI29"/>
<evidence type="ECO:0000256" key="1">
    <source>
        <dbReference type="SAM" id="SignalP"/>
    </source>
</evidence>
<sequence length="232" mass="26090" precursor="true">MLIPVRLLKISSVPFCFAVAVFLASSLSAEEKKEKPVDAPKGEVIKLFDGKSLKNWKVTDFGGEGTVLVKDGQLILEPGDPITGVHWVGKELPNVNYEISFDAQRVDGNDFFCALTFPVKEKLCSLILGGWGGSLIGLSNINDFDASENESTDYYSFDNEKWYKIRLRVDEKFIQAWIDETRITKIDHTENRISIRIEMELSKPLGLASFQTKGAIKNLKMTKLKPEVKKKD</sequence>
<feature type="chain" id="PRO_5022048702" description="3-keto-alpha-glucoside-1,2-lyase/3-keto-2-hydroxy-glucal hydratase domain-containing protein" evidence="1">
    <location>
        <begin position="30"/>
        <end position="232"/>
    </location>
</feature>
<feature type="domain" description="3-keto-alpha-glucoside-1,2-lyase/3-keto-2-hydroxy-glucal hydratase" evidence="2">
    <location>
        <begin position="45"/>
        <end position="221"/>
    </location>
</feature>
<proteinExistence type="predicted"/>
<gene>
    <name evidence="3" type="ORF">Mal48_05320</name>
</gene>
<keyword evidence="4" id="KW-1185">Reference proteome</keyword>
<dbReference type="Pfam" id="PF06439">
    <property type="entry name" value="3keto-disac_hyd"/>
    <property type="match status" value="1"/>
</dbReference>
<dbReference type="KEGG" id="tpol:Mal48_05320"/>
<dbReference type="GO" id="GO:0016787">
    <property type="term" value="F:hydrolase activity"/>
    <property type="evidence" value="ECO:0007669"/>
    <property type="project" value="InterPro"/>
</dbReference>
<dbReference type="Gene3D" id="2.60.120.560">
    <property type="entry name" value="Exo-inulinase, domain 1"/>
    <property type="match status" value="1"/>
</dbReference>
<organism evidence="3 4">
    <name type="scientific">Thalassoglobus polymorphus</name>
    <dbReference type="NCBI Taxonomy" id="2527994"/>
    <lineage>
        <taxon>Bacteria</taxon>
        <taxon>Pseudomonadati</taxon>
        <taxon>Planctomycetota</taxon>
        <taxon>Planctomycetia</taxon>
        <taxon>Planctomycetales</taxon>
        <taxon>Planctomycetaceae</taxon>
        <taxon>Thalassoglobus</taxon>
    </lineage>
</organism>
<dbReference type="EMBL" id="CP036267">
    <property type="protein sequence ID" value="QDT31299.1"/>
    <property type="molecule type" value="Genomic_DNA"/>
</dbReference>
<evidence type="ECO:0000259" key="2">
    <source>
        <dbReference type="Pfam" id="PF06439"/>
    </source>
</evidence>
<dbReference type="InterPro" id="IPR010496">
    <property type="entry name" value="AL/BT2_dom"/>
</dbReference>
<name>A0A517QI29_9PLAN</name>
<accession>A0A517QI29</accession>
<dbReference type="Proteomes" id="UP000315724">
    <property type="component" value="Chromosome"/>
</dbReference>
<evidence type="ECO:0000313" key="3">
    <source>
        <dbReference type="EMBL" id="QDT31299.1"/>
    </source>
</evidence>
<dbReference type="OrthoDB" id="282033at2"/>
<keyword evidence="1" id="KW-0732">Signal</keyword>
<dbReference type="RefSeq" id="WP_145195770.1">
    <property type="nucleotide sequence ID" value="NZ_CP036267.1"/>
</dbReference>
<reference evidence="3 4" key="1">
    <citation type="submission" date="2019-02" db="EMBL/GenBank/DDBJ databases">
        <title>Deep-cultivation of Planctomycetes and their phenomic and genomic characterization uncovers novel biology.</title>
        <authorList>
            <person name="Wiegand S."/>
            <person name="Jogler M."/>
            <person name="Boedeker C."/>
            <person name="Pinto D."/>
            <person name="Vollmers J."/>
            <person name="Rivas-Marin E."/>
            <person name="Kohn T."/>
            <person name="Peeters S.H."/>
            <person name="Heuer A."/>
            <person name="Rast P."/>
            <person name="Oberbeckmann S."/>
            <person name="Bunk B."/>
            <person name="Jeske O."/>
            <person name="Meyerdierks A."/>
            <person name="Storesund J.E."/>
            <person name="Kallscheuer N."/>
            <person name="Luecker S."/>
            <person name="Lage O.M."/>
            <person name="Pohl T."/>
            <person name="Merkel B.J."/>
            <person name="Hornburger P."/>
            <person name="Mueller R.-W."/>
            <person name="Bruemmer F."/>
            <person name="Labrenz M."/>
            <person name="Spormann A.M."/>
            <person name="Op den Camp H."/>
            <person name="Overmann J."/>
            <person name="Amann R."/>
            <person name="Jetten M.S.M."/>
            <person name="Mascher T."/>
            <person name="Medema M.H."/>
            <person name="Devos D.P."/>
            <person name="Kaster A.-K."/>
            <person name="Ovreas L."/>
            <person name="Rohde M."/>
            <person name="Galperin M.Y."/>
            <person name="Jogler C."/>
        </authorList>
    </citation>
    <scope>NUCLEOTIDE SEQUENCE [LARGE SCALE GENOMIC DNA]</scope>
    <source>
        <strain evidence="3 4">Mal48</strain>
    </source>
</reference>
<feature type="signal peptide" evidence="1">
    <location>
        <begin position="1"/>
        <end position="29"/>
    </location>
</feature>
<evidence type="ECO:0000313" key="4">
    <source>
        <dbReference type="Proteomes" id="UP000315724"/>
    </source>
</evidence>
<protein>
    <recommendedName>
        <fullName evidence="2">3-keto-alpha-glucoside-1,2-lyase/3-keto-2-hydroxy-glucal hydratase domain-containing protein</fullName>
    </recommendedName>
</protein>